<proteinExistence type="predicted"/>
<dbReference type="InterPro" id="IPR012042">
    <property type="entry name" value="NeuTTM/CthTTM-like"/>
</dbReference>
<evidence type="ECO:0000256" key="1">
    <source>
        <dbReference type="PIRSR" id="PIRSR016487-1"/>
    </source>
</evidence>
<dbReference type="PANTHER" id="PTHR40114:SF1">
    <property type="entry name" value="SLR0698 PROTEIN"/>
    <property type="match status" value="1"/>
</dbReference>
<dbReference type="KEGG" id="soa:G3M56_000315"/>
<feature type="active site" description="Proton acceptor" evidence="1">
    <location>
        <position position="31"/>
    </location>
</feature>
<evidence type="ECO:0000313" key="3">
    <source>
        <dbReference type="Proteomes" id="UP000475117"/>
    </source>
</evidence>
<sequence>MGIEIERRFLVDQELADQWRTYPSQAVLQGYIARDGLGSQVRVRIVDNKARLTVKGTRTGCSRPEYEFEIPLREAEAMLDELHVGDLIEKRRYRVPYEGYIWEVDEFYGDNTGLIIAEIEIPSADTPFDKPAWIGREITELDRYGNAALSIRPINRWSQEDQLSAVEPAATDGLR</sequence>
<reference evidence="2 3" key="1">
    <citation type="submission" date="2020-12" db="EMBL/GenBank/DDBJ databases">
        <title>Sulforoseuscoccus oceanibium gen. nov., sp. nov., a representative of the phylum Verrucomicrobia with special cytoplasmic membrane, and proposal of Sulforoseuscoccusaceae fam. nov.</title>
        <authorList>
            <person name="Xi F."/>
        </authorList>
    </citation>
    <scope>NUCLEOTIDE SEQUENCE [LARGE SCALE GENOMIC DNA]</scope>
    <source>
        <strain evidence="2 3">T37</strain>
    </source>
</reference>
<name>A0A6B3L6Z7_9BACT</name>
<protein>
    <submittedName>
        <fullName evidence="2">CYTH domain-containing protein</fullName>
    </submittedName>
</protein>
<dbReference type="Pfam" id="PF01928">
    <property type="entry name" value="CYTH"/>
    <property type="match status" value="1"/>
</dbReference>
<accession>A0A6B3L6Z7</accession>
<dbReference type="Gene3D" id="2.40.320.10">
    <property type="entry name" value="Hypothetical Protein Pfu-838710-001"/>
    <property type="match status" value="1"/>
</dbReference>
<dbReference type="PANTHER" id="PTHR40114">
    <property type="entry name" value="SLR0698 PROTEIN"/>
    <property type="match status" value="1"/>
</dbReference>
<dbReference type="PIRSF" id="PIRSF016487">
    <property type="entry name" value="CYTH_UCP016487"/>
    <property type="match status" value="1"/>
</dbReference>
<dbReference type="RefSeq" id="WP_164364861.1">
    <property type="nucleotide sequence ID" value="NZ_CP066776.1"/>
</dbReference>
<gene>
    <name evidence="2" type="ORF">G3M56_000315</name>
</gene>
<evidence type="ECO:0000313" key="2">
    <source>
        <dbReference type="EMBL" id="QQL45066.1"/>
    </source>
</evidence>
<dbReference type="SMART" id="SM01118">
    <property type="entry name" value="CYTH"/>
    <property type="match status" value="1"/>
</dbReference>
<dbReference type="SUPFAM" id="SSF55154">
    <property type="entry name" value="CYTH-like phosphatases"/>
    <property type="match status" value="1"/>
</dbReference>
<dbReference type="PROSITE" id="PS51707">
    <property type="entry name" value="CYTH"/>
    <property type="match status" value="1"/>
</dbReference>
<keyword evidence="3" id="KW-1185">Reference proteome</keyword>
<dbReference type="CDD" id="cd07891">
    <property type="entry name" value="CYTH-like_CthTTM-like_1"/>
    <property type="match status" value="1"/>
</dbReference>
<dbReference type="InterPro" id="IPR023577">
    <property type="entry name" value="CYTH_domain"/>
</dbReference>
<dbReference type="EMBL" id="CP066776">
    <property type="protein sequence ID" value="QQL45066.1"/>
    <property type="molecule type" value="Genomic_DNA"/>
</dbReference>
<dbReference type="Proteomes" id="UP000475117">
    <property type="component" value="Chromosome"/>
</dbReference>
<organism evidence="2 3">
    <name type="scientific">Sulfuriroseicoccus oceanibius</name>
    <dbReference type="NCBI Taxonomy" id="2707525"/>
    <lineage>
        <taxon>Bacteria</taxon>
        <taxon>Pseudomonadati</taxon>
        <taxon>Verrucomicrobiota</taxon>
        <taxon>Verrucomicrobiia</taxon>
        <taxon>Verrucomicrobiales</taxon>
        <taxon>Verrucomicrobiaceae</taxon>
        <taxon>Sulfuriroseicoccus</taxon>
    </lineage>
</organism>
<dbReference type="InterPro" id="IPR033469">
    <property type="entry name" value="CYTH-like_dom_sf"/>
</dbReference>
<dbReference type="AlphaFoldDB" id="A0A6B3L6Z7"/>